<keyword evidence="3" id="KW-1185">Reference proteome</keyword>
<sequence>MTVGYHRQQHTMTRIDIDTGVPFAQFIDALDEAAPPSDPATLARVVESGGDWDDVRAAVAENAPNGLIRYHRIDASGFLGLAGHHTRAIEYLIGNAVIAESMFRHDPRAMLYAPLRMLVYSDSDGNAVFTMDQPGPAFGSLGPAEVAAVGKDLDRKVVNLLRIVGVDVGPAFDQL</sequence>
<dbReference type="Proteomes" id="UP001500635">
    <property type="component" value="Unassembled WGS sequence"/>
</dbReference>
<dbReference type="RefSeq" id="WP_385922776.1">
    <property type="nucleotide sequence ID" value="NZ_JBHTGI010000001.1"/>
</dbReference>
<dbReference type="InterPro" id="IPR005180">
    <property type="entry name" value="DUF302"/>
</dbReference>
<evidence type="ECO:0000313" key="3">
    <source>
        <dbReference type="Proteomes" id="UP001500635"/>
    </source>
</evidence>
<accession>A0ABP8J1A9</accession>
<dbReference type="InterPro" id="IPR035923">
    <property type="entry name" value="TT1751-like_sf"/>
</dbReference>
<dbReference type="EMBL" id="BAABFR010000002">
    <property type="protein sequence ID" value="GAA4383104.1"/>
    <property type="molecule type" value="Genomic_DNA"/>
</dbReference>
<feature type="domain" description="DUF302" evidence="1">
    <location>
        <begin position="91"/>
        <end position="134"/>
    </location>
</feature>
<evidence type="ECO:0000313" key="2">
    <source>
        <dbReference type="EMBL" id="GAA4383104.1"/>
    </source>
</evidence>
<reference evidence="3" key="1">
    <citation type="journal article" date="2019" name="Int. J. Syst. Evol. Microbiol.">
        <title>The Global Catalogue of Microorganisms (GCM) 10K type strain sequencing project: providing services to taxonomists for standard genome sequencing and annotation.</title>
        <authorList>
            <consortium name="The Broad Institute Genomics Platform"/>
            <consortium name="The Broad Institute Genome Sequencing Center for Infectious Disease"/>
            <person name="Wu L."/>
            <person name="Ma J."/>
        </authorList>
    </citation>
    <scope>NUCLEOTIDE SEQUENCE [LARGE SCALE GENOMIC DNA]</scope>
    <source>
        <strain evidence="3">JCM 17688</strain>
    </source>
</reference>
<proteinExistence type="predicted"/>
<evidence type="ECO:0000259" key="1">
    <source>
        <dbReference type="Pfam" id="PF03625"/>
    </source>
</evidence>
<dbReference type="SUPFAM" id="SSF103247">
    <property type="entry name" value="TT1751-like"/>
    <property type="match status" value="1"/>
</dbReference>
<name>A0ABP8J1A9_9ACTN</name>
<comment type="caution">
    <text evidence="2">The sequence shown here is derived from an EMBL/GenBank/DDBJ whole genome shotgun (WGS) entry which is preliminary data.</text>
</comment>
<dbReference type="Gene3D" id="3.30.310.70">
    <property type="entry name" value="TT1751-like domain"/>
    <property type="match status" value="1"/>
</dbReference>
<dbReference type="CDD" id="cd14797">
    <property type="entry name" value="DUF302"/>
    <property type="match status" value="1"/>
</dbReference>
<protein>
    <recommendedName>
        <fullName evidence="1">DUF302 domain-containing protein</fullName>
    </recommendedName>
</protein>
<gene>
    <name evidence="2" type="ORF">GCM10023147_01810</name>
</gene>
<organism evidence="2 3">
    <name type="scientific">Tsukamurella soli</name>
    <dbReference type="NCBI Taxonomy" id="644556"/>
    <lineage>
        <taxon>Bacteria</taxon>
        <taxon>Bacillati</taxon>
        <taxon>Actinomycetota</taxon>
        <taxon>Actinomycetes</taxon>
        <taxon>Mycobacteriales</taxon>
        <taxon>Tsukamurellaceae</taxon>
        <taxon>Tsukamurella</taxon>
    </lineage>
</organism>
<dbReference type="Pfam" id="PF03625">
    <property type="entry name" value="DUF302"/>
    <property type="match status" value="1"/>
</dbReference>